<organism evidence="5 6">
    <name type="scientific">Coccomyxa subellipsoidea</name>
    <dbReference type="NCBI Taxonomy" id="248742"/>
    <lineage>
        <taxon>Eukaryota</taxon>
        <taxon>Viridiplantae</taxon>
        <taxon>Chlorophyta</taxon>
        <taxon>core chlorophytes</taxon>
        <taxon>Trebouxiophyceae</taxon>
        <taxon>Trebouxiophyceae incertae sedis</taxon>
        <taxon>Coccomyxaceae</taxon>
        <taxon>Coccomyxa</taxon>
    </lineage>
</organism>
<keyword evidence="6" id="KW-1185">Reference proteome</keyword>
<dbReference type="Proteomes" id="UP001491310">
    <property type="component" value="Unassembled WGS sequence"/>
</dbReference>
<name>A0ABR2YQ23_9CHLO</name>
<comment type="subcellular location">
    <subcellularLocation>
        <location evidence="1 4">Nucleus</location>
    </subcellularLocation>
</comment>
<dbReference type="InterPro" id="IPR013921">
    <property type="entry name" value="Mediator_Med20"/>
</dbReference>
<keyword evidence="4" id="KW-0804">Transcription</keyword>
<comment type="caution">
    <text evidence="5">The sequence shown here is derived from an EMBL/GenBank/DDBJ whole genome shotgun (WGS) entry which is preliminary data.</text>
</comment>
<dbReference type="PANTHER" id="PTHR12465:SF0">
    <property type="entry name" value="MEDIATOR OF RNA POLYMERASE II TRANSCRIPTION SUBUNIT 20"/>
    <property type="match status" value="1"/>
</dbReference>
<evidence type="ECO:0000256" key="1">
    <source>
        <dbReference type="ARBA" id="ARBA00004123"/>
    </source>
</evidence>
<protein>
    <recommendedName>
        <fullName evidence="4">Mediator of RNA polymerase II transcription subunit 20</fullName>
    </recommendedName>
    <alternativeName>
        <fullName evidence="4">Mediator complex subunit 20</fullName>
    </alternativeName>
</protein>
<keyword evidence="4" id="KW-0805">Transcription regulation</keyword>
<evidence type="ECO:0000313" key="6">
    <source>
        <dbReference type="Proteomes" id="UP001491310"/>
    </source>
</evidence>
<keyword evidence="3 4" id="KW-0539">Nucleus</keyword>
<dbReference type="EMBL" id="JALJOT010000007">
    <property type="protein sequence ID" value="KAK9909129.1"/>
    <property type="molecule type" value="Genomic_DNA"/>
</dbReference>
<gene>
    <name evidence="4" type="primary">MED20</name>
    <name evidence="5" type="ORF">WJX75_007581</name>
</gene>
<evidence type="ECO:0000256" key="3">
    <source>
        <dbReference type="ARBA" id="ARBA00023242"/>
    </source>
</evidence>
<keyword evidence="4" id="KW-0010">Activator</keyword>
<evidence type="ECO:0000313" key="5">
    <source>
        <dbReference type="EMBL" id="KAK9909129.1"/>
    </source>
</evidence>
<comment type="function">
    <text evidence="4">Component of the Mediator complex, a coactivator involved in the regulated transcription of nearly all RNA polymerase II-dependent genes. Mediator functions as a bridge to convey information from gene-specific regulatory proteins to the basal RNA polymerase II transcription machinery. Mediator is recruited to promoters by direct interactions with regulatory proteins and serves as a scaffold for the assembly of a functional preinitiation complex with RNA polymerase II and the general transcription factors.</text>
</comment>
<dbReference type="PANTHER" id="PTHR12465">
    <property type="entry name" value="UBIQUITIN SPECIFIC PROTEASE HOMOLOG 49"/>
    <property type="match status" value="1"/>
</dbReference>
<comment type="subunit">
    <text evidence="4">Component of the Mediator complex.</text>
</comment>
<reference evidence="5 6" key="1">
    <citation type="journal article" date="2024" name="Nat. Commun.">
        <title>Phylogenomics reveals the evolutionary origins of lichenization in chlorophyte algae.</title>
        <authorList>
            <person name="Puginier C."/>
            <person name="Libourel C."/>
            <person name="Otte J."/>
            <person name="Skaloud P."/>
            <person name="Haon M."/>
            <person name="Grisel S."/>
            <person name="Petersen M."/>
            <person name="Berrin J.G."/>
            <person name="Delaux P.M."/>
            <person name="Dal Grande F."/>
            <person name="Keller J."/>
        </authorList>
    </citation>
    <scope>NUCLEOTIDE SEQUENCE [LARGE SCALE GENOMIC DNA]</scope>
    <source>
        <strain evidence="5 6">SAG 216-7</strain>
    </source>
</reference>
<evidence type="ECO:0000256" key="2">
    <source>
        <dbReference type="ARBA" id="ARBA00010743"/>
    </source>
</evidence>
<dbReference type="Pfam" id="PF08612">
    <property type="entry name" value="Med20"/>
    <property type="match status" value="1"/>
</dbReference>
<sequence>MGYRWLLRWQHPGPMPGRQVFETICAALETYKTANRRRWAVHNAMLRVGQVETALGLREAGGHSVDLQLVTFHDTPELTYLLVRQAGKVMEADKAVVDILTKVTPYKARATLHFDGWAYNVGDFNVRVGKVTLRPREEFKGFMVEVEYTPVSTAEQATPALQEFMEMLQTATSGPGGSLALVAAPLDDFALPPAFSPQHLAVQYSTLSAALL</sequence>
<accession>A0ABR2YQ23</accession>
<evidence type="ECO:0000256" key="4">
    <source>
        <dbReference type="RuleBase" id="RU364152"/>
    </source>
</evidence>
<comment type="similarity">
    <text evidence="2 4">Belongs to the Mediator complex subunit 20 family.</text>
</comment>
<proteinExistence type="inferred from homology"/>